<dbReference type="Gene3D" id="3.40.1090.10">
    <property type="entry name" value="Cytosolic phospholipase A2 catalytic domain"/>
    <property type="match status" value="2"/>
</dbReference>
<dbReference type="InterPro" id="IPR002641">
    <property type="entry name" value="PNPLA_dom"/>
</dbReference>
<keyword evidence="2 4" id="KW-0442">Lipid degradation</keyword>
<dbReference type="InterPro" id="IPR050301">
    <property type="entry name" value="NTE"/>
</dbReference>
<dbReference type="PROSITE" id="PS51635">
    <property type="entry name" value="PNPLA"/>
    <property type="match status" value="1"/>
</dbReference>
<dbReference type="PANTHER" id="PTHR14226">
    <property type="entry name" value="NEUROPATHY TARGET ESTERASE/SWISS CHEESE D.MELANOGASTER"/>
    <property type="match status" value="1"/>
</dbReference>
<comment type="caution">
    <text evidence="7">The sequence shown here is derived from an EMBL/GenBank/DDBJ whole genome shotgun (WGS) entry which is preliminary data.</text>
</comment>
<keyword evidence="1 4" id="KW-0378">Hydrolase</keyword>
<dbReference type="OrthoDB" id="5290098at2"/>
<feature type="short sequence motif" description="DGA/G" evidence="4">
    <location>
        <begin position="193"/>
        <end position="195"/>
    </location>
</feature>
<keyword evidence="3 4" id="KW-0443">Lipid metabolism</keyword>
<dbReference type="InterPro" id="IPR016035">
    <property type="entry name" value="Acyl_Trfase/lysoPLipase"/>
</dbReference>
<dbReference type="EMBL" id="PDVP01000009">
    <property type="protein sequence ID" value="PHP66211.1"/>
    <property type="molecule type" value="Genomic_DNA"/>
</dbReference>
<evidence type="ECO:0000313" key="8">
    <source>
        <dbReference type="Proteomes" id="UP000221168"/>
    </source>
</evidence>
<dbReference type="SUPFAM" id="SSF52151">
    <property type="entry name" value="FabD/lysophospholipase-like"/>
    <property type="match status" value="1"/>
</dbReference>
<accession>A0A2G1QL74</accession>
<protein>
    <submittedName>
        <fullName evidence="7">Patatin</fullName>
    </submittedName>
</protein>
<dbReference type="AlphaFoldDB" id="A0A2G1QL74"/>
<dbReference type="Proteomes" id="UP000221168">
    <property type="component" value="Unassembled WGS sequence"/>
</dbReference>
<dbReference type="GO" id="GO:0016042">
    <property type="term" value="P:lipid catabolic process"/>
    <property type="evidence" value="ECO:0007669"/>
    <property type="project" value="UniProtKB-UniRule"/>
</dbReference>
<feature type="domain" description="PNPLA" evidence="6">
    <location>
        <begin position="32"/>
        <end position="206"/>
    </location>
</feature>
<gene>
    <name evidence="7" type="ORF">CSC94_14840</name>
</gene>
<evidence type="ECO:0000256" key="4">
    <source>
        <dbReference type="PROSITE-ProRule" id="PRU01161"/>
    </source>
</evidence>
<name>A0A2G1QL74_9HYPH</name>
<feature type="active site" description="Nucleophile" evidence="4">
    <location>
        <position position="65"/>
    </location>
</feature>
<sequence>MTGGKGKPVKKTRPAGPAGKAADGIDLPRIGIAFGGGGARGLAHIHVIKELDALGIRPAAISGSSIGAIIGAAMAAGMSGEEIEAHAMAVLADRSEAAARLWRARPTGIGAMMETGIRFSQFNIESILKSFLPEAIPAHFEDLEIPLTVTATDYFGHRLCLFSEGDLRNAVAASAAIPAVFRPVRRDGMTLIDGGIYNPLPFDIFGDAVDMVIAIDVVGGPEDSGRNPSSIDFMFGATQLMMQSIIASRQKTHPPAIMIRPPVSRFRVLDFLKIRRVLSVTEPVRSQIRGAIVEKLPQLAARAAALQEPETPDPALPA</sequence>
<feature type="short sequence motif" description="GXGXXG" evidence="4">
    <location>
        <begin position="36"/>
        <end position="41"/>
    </location>
</feature>
<evidence type="ECO:0000259" key="6">
    <source>
        <dbReference type="PROSITE" id="PS51635"/>
    </source>
</evidence>
<evidence type="ECO:0000256" key="5">
    <source>
        <dbReference type="SAM" id="MobiDB-lite"/>
    </source>
</evidence>
<proteinExistence type="predicted"/>
<dbReference type="GO" id="GO:0016787">
    <property type="term" value="F:hydrolase activity"/>
    <property type="evidence" value="ECO:0007669"/>
    <property type="project" value="UniProtKB-UniRule"/>
</dbReference>
<organism evidence="7 8">
    <name type="scientific">Zhengella mangrovi</name>
    <dbReference type="NCBI Taxonomy" id="1982044"/>
    <lineage>
        <taxon>Bacteria</taxon>
        <taxon>Pseudomonadati</taxon>
        <taxon>Pseudomonadota</taxon>
        <taxon>Alphaproteobacteria</taxon>
        <taxon>Hyphomicrobiales</taxon>
        <taxon>Notoacmeibacteraceae</taxon>
        <taxon>Zhengella</taxon>
    </lineage>
</organism>
<keyword evidence="8" id="KW-1185">Reference proteome</keyword>
<feature type="active site" description="Proton acceptor" evidence="4">
    <location>
        <position position="193"/>
    </location>
</feature>
<feature type="region of interest" description="Disordered" evidence="5">
    <location>
        <begin position="1"/>
        <end position="21"/>
    </location>
</feature>
<evidence type="ECO:0000313" key="7">
    <source>
        <dbReference type="EMBL" id="PHP66211.1"/>
    </source>
</evidence>
<evidence type="ECO:0000256" key="3">
    <source>
        <dbReference type="ARBA" id="ARBA00023098"/>
    </source>
</evidence>
<evidence type="ECO:0000256" key="2">
    <source>
        <dbReference type="ARBA" id="ARBA00022963"/>
    </source>
</evidence>
<evidence type="ECO:0000256" key="1">
    <source>
        <dbReference type="ARBA" id="ARBA00022801"/>
    </source>
</evidence>
<dbReference type="PANTHER" id="PTHR14226:SF76">
    <property type="entry name" value="NTE FAMILY PROTEIN RSSA"/>
    <property type="match status" value="1"/>
</dbReference>
<reference evidence="7 8" key="1">
    <citation type="submission" date="2017-10" db="EMBL/GenBank/DDBJ databases">
        <title>Sedimentibacterium mangrovi gen. nov., sp. nov., a novel member of family Phyllobacteriacea isolated from mangrove sediment.</title>
        <authorList>
            <person name="Liao H."/>
            <person name="Tian Y."/>
        </authorList>
    </citation>
    <scope>NUCLEOTIDE SEQUENCE [LARGE SCALE GENOMIC DNA]</scope>
    <source>
        <strain evidence="7 8">X9-2-2</strain>
    </source>
</reference>
<feature type="short sequence motif" description="GXSXG" evidence="4">
    <location>
        <begin position="63"/>
        <end position="67"/>
    </location>
</feature>
<dbReference type="Pfam" id="PF01734">
    <property type="entry name" value="Patatin"/>
    <property type="match status" value="1"/>
</dbReference>